<comment type="caution">
    <text evidence="3">The sequence shown here is derived from an EMBL/GenBank/DDBJ whole genome shotgun (WGS) entry which is preliminary data.</text>
</comment>
<gene>
    <name evidence="3" type="ORF">N0V87_007643</name>
</gene>
<protein>
    <recommendedName>
        <fullName evidence="2">DUF7923 domain-containing protein</fullName>
    </recommendedName>
</protein>
<proteinExistence type="predicted"/>
<evidence type="ECO:0000259" key="2">
    <source>
        <dbReference type="Pfam" id="PF25540"/>
    </source>
</evidence>
<keyword evidence="1" id="KW-0175">Coiled coil</keyword>
<evidence type="ECO:0000313" key="3">
    <source>
        <dbReference type="EMBL" id="KAJ4333352.1"/>
    </source>
</evidence>
<evidence type="ECO:0000313" key="4">
    <source>
        <dbReference type="Proteomes" id="UP001140562"/>
    </source>
</evidence>
<organism evidence="3 4">
    <name type="scientific">Didymella glomerata</name>
    <dbReference type="NCBI Taxonomy" id="749621"/>
    <lineage>
        <taxon>Eukaryota</taxon>
        <taxon>Fungi</taxon>
        <taxon>Dikarya</taxon>
        <taxon>Ascomycota</taxon>
        <taxon>Pezizomycotina</taxon>
        <taxon>Dothideomycetes</taxon>
        <taxon>Pleosporomycetidae</taxon>
        <taxon>Pleosporales</taxon>
        <taxon>Pleosporineae</taxon>
        <taxon>Didymellaceae</taxon>
        <taxon>Didymella</taxon>
    </lineage>
</organism>
<feature type="domain" description="DUF7923" evidence="2">
    <location>
        <begin position="82"/>
        <end position="203"/>
    </location>
</feature>
<name>A0A9W8WUD7_9PLEO</name>
<dbReference type="PANTHER" id="PTHR37543">
    <property type="entry name" value="CCCH ZINC FINGER DNA BINDING PROTEIN (AFU_ORTHOLOGUE AFUA_5G12760)"/>
    <property type="match status" value="1"/>
</dbReference>
<evidence type="ECO:0000256" key="1">
    <source>
        <dbReference type="SAM" id="Coils"/>
    </source>
</evidence>
<dbReference type="Proteomes" id="UP001140562">
    <property type="component" value="Unassembled WGS sequence"/>
</dbReference>
<dbReference type="Pfam" id="PF25540">
    <property type="entry name" value="DUF7923"/>
    <property type="match status" value="1"/>
</dbReference>
<dbReference type="EMBL" id="JAPEUV010000096">
    <property type="protein sequence ID" value="KAJ4333352.1"/>
    <property type="molecule type" value="Genomic_DNA"/>
</dbReference>
<keyword evidence="4" id="KW-1185">Reference proteome</keyword>
<dbReference type="AlphaFoldDB" id="A0A9W8WUD7"/>
<dbReference type="OrthoDB" id="3512845at2759"/>
<dbReference type="PANTHER" id="PTHR37543:SF1">
    <property type="entry name" value="CCCH ZINC FINGER DNA BINDING PROTEIN (AFU_ORTHOLOGUE AFUA_5G12760)"/>
    <property type="match status" value="1"/>
</dbReference>
<feature type="coiled-coil region" evidence="1">
    <location>
        <begin position="32"/>
        <end position="80"/>
    </location>
</feature>
<reference evidence="3" key="1">
    <citation type="submission" date="2022-10" db="EMBL/GenBank/DDBJ databases">
        <title>Tapping the CABI collections for fungal endophytes: first genome assemblies for Collariella, Neodidymelliopsis, Ascochyta clinopodiicola, Didymella pomorum, Didymosphaeria variabile, Neocosmospora piperis and Neocucurbitaria cava.</title>
        <authorList>
            <person name="Hill R."/>
        </authorList>
    </citation>
    <scope>NUCLEOTIDE SEQUENCE</scope>
    <source>
        <strain evidence="3">IMI 360193</strain>
    </source>
</reference>
<sequence length="217" mass="24844">MSKPQALSETLETLKVDWTKCRAYEEQKNALVEDLFEYIETLASKLREAEDELRDKKDVVKLTRSRVEEAEKHVQECQNEKARHSFVLVLIDGNSMLFRDEFIEEGFNGGKRVAALLLKTVREELASRDPFTAHQVQVVARIFADVQRLATTYGETGLIPHTAAFAEFVRGFNVGDAMCDYLDVGSEKGRSDEKIQVVMRQAVKPEDHLKEEPETHW</sequence>
<accession>A0A9W8WUD7</accession>
<dbReference type="InterPro" id="IPR057683">
    <property type="entry name" value="DUF7923"/>
</dbReference>